<evidence type="ECO:0000313" key="6">
    <source>
        <dbReference type="EMBL" id="TCC41437.1"/>
    </source>
</evidence>
<keyword evidence="5" id="KW-0119">Carbohydrate metabolism</keyword>
<dbReference type="NCBIfam" id="TIGR01182">
    <property type="entry name" value="eda"/>
    <property type="match status" value="1"/>
</dbReference>
<comment type="pathway">
    <text evidence="1">Carbohydrate acid metabolism.</text>
</comment>
<comment type="caution">
    <text evidence="6">The sequence shown here is derived from an EMBL/GenBank/DDBJ whole genome shotgun (WGS) entry which is preliminary data.</text>
</comment>
<dbReference type="EMBL" id="SJKC01000001">
    <property type="protein sequence ID" value="TCC41437.1"/>
    <property type="molecule type" value="Genomic_DNA"/>
</dbReference>
<keyword evidence="4" id="KW-0456">Lyase</keyword>
<protein>
    <submittedName>
        <fullName evidence="6">Bifunctional 4-hydroxy-2-oxoglutarate aldolase/2-dehydro-3-deoxy-phosphogluconate aldolase</fullName>
    </submittedName>
</protein>
<comment type="similarity">
    <text evidence="2">Belongs to the KHG/KDPG aldolase family.</text>
</comment>
<evidence type="ECO:0000256" key="1">
    <source>
        <dbReference type="ARBA" id="ARBA00004761"/>
    </source>
</evidence>
<dbReference type="InterPro" id="IPR000887">
    <property type="entry name" value="Aldlse_KDPG_KHG"/>
</dbReference>
<dbReference type="Gene3D" id="3.20.20.70">
    <property type="entry name" value="Aldolase class I"/>
    <property type="match status" value="1"/>
</dbReference>
<dbReference type="SUPFAM" id="SSF51569">
    <property type="entry name" value="Aldolase"/>
    <property type="match status" value="1"/>
</dbReference>
<reference evidence="6 7" key="1">
    <citation type="submission" date="2019-02" db="EMBL/GenBank/DDBJ databases">
        <title>Kribbella capetownensis sp. nov. and Kribbella speibonae sp. nov., isolated from soil.</title>
        <authorList>
            <person name="Curtis S.M."/>
            <person name="Norton I."/>
            <person name="Everest G.J."/>
            <person name="Meyers P.R."/>
        </authorList>
    </citation>
    <scope>NUCLEOTIDE SEQUENCE [LARGE SCALE GENOMIC DNA]</scope>
    <source>
        <strain evidence="6 7">YM55</strain>
    </source>
</reference>
<dbReference type="Pfam" id="PF01081">
    <property type="entry name" value="Aldolase"/>
    <property type="match status" value="1"/>
</dbReference>
<gene>
    <name evidence="6" type="ORF">E0H92_07220</name>
</gene>
<dbReference type="PANTHER" id="PTHR30246:SF1">
    <property type="entry name" value="2-DEHYDRO-3-DEOXY-6-PHOSPHOGALACTONATE ALDOLASE-RELATED"/>
    <property type="match status" value="1"/>
</dbReference>
<organism evidence="6 7">
    <name type="scientific">Kribbella speibonae</name>
    <dbReference type="NCBI Taxonomy" id="1572660"/>
    <lineage>
        <taxon>Bacteria</taxon>
        <taxon>Bacillati</taxon>
        <taxon>Actinomycetota</taxon>
        <taxon>Actinomycetes</taxon>
        <taxon>Propionibacteriales</taxon>
        <taxon>Kribbellaceae</taxon>
        <taxon>Kribbella</taxon>
    </lineage>
</organism>
<dbReference type="InterPro" id="IPR013785">
    <property type="entry name" value="Aldolase_TIM"/>
</dbReference>
<evidence type="ECO:0000256" key="2">
    <source>
        <dbReference type="ARBA" id="ARBA00006906"/>
    </source>
</evidence>
<evidence type="ECO:0000313" key="7">
    <source>
        <dbReference type="Proteomes" id="UP000294225"/>
    </source>
</evidence>
<dbReference type="PANTHER" id="PTHR30246">
    <property type="entry name" value="2-KETO-3-DEOXY-6-PHOSPHOGLUCONATE ALDOLASE"/>
    <property type="match status" value="1"/>
</dbReference>
<comment type="subunit">
    <text evidence="3">Homotrimer.</text>
</comment>
<evidence type="ECO:0000256" key="3">
    <source>
        <dbReference type="ARBA" id="ARBA00011233"/>
    </source>
</evidence>
<accession>A0A4R0J6J3</accession>
<dbReference type="Proteomes" id="UP000294225">
    <property type="component" value="Unassembled WGS sequence"/>
</dbReference>
<evidence type="ECO:0000256" key="5">
    <source>
        <dbReference type="ARBA" id="ARBA00023277"/>
    </source>
</evidence>
<name>A0A4R0J6J3_9ACTN</name>
<dbReference type="RefSeq" id="WP_131495755.1">
    <property type="nucleotide sequence ID" value="NZ_SJKC01000001.1"/>
</dbReference>
<dbReference type="CDD" id="cd00452">
    <property type="entry name" value="KDPG_aldolase"/>
    <property type="match status" value="1"/>
</dbReference>
<proteinExistence type="inferred from homology"/>
<sequence>MNTLELLRADRVLTVVRAPEISDARDLCAALVAGGIHVVELTYTTPDLPRHLERAASTAAETGAVVGAGTVQTGDQATQAINAGAQFLVTPGQGPEAAAIAEAARTAGVPVVLGAFTPSEVMTALALGSAAVKIFPAHQLGPKYFKDLNGPFPGVPLIPSGGVNATNASDFLAAGALAVSAGTDVVSPADVAAASWEAITAKAKTFCAAIAQ</sequence>
<evidence type="ECO:0000256" key="4">
    <source>
        <dbReference type="ARBA" id="ARBA00023239"/>
    </source>
</evidence>
<dbReference type="AlphaFoldDB" id="A0A4R0J6J3"/>
<dbReference type="GO" id="GO:0016829">
    <property type="term" value="F:lyase activity"/>
    <property type="evidence" value="ECO:0007669"/>
    <property type="project" value="UniProtKB-KW"/>
</dbReference>